<dbReference type="GO" id="GO:0003677">
    <property type="term" value="F:DNA binding"/>
    <property type="evidence" value="ECO:0007669"/>
    <property type="project" value="UniProtKB-UniRule"/>
</dbReference>
<feature type="domain" description="Core-binding (CB)" evidence="6">
    <location>
        <begin position="60"/>
        <end position="142"/>
    </location>
</feature>
<keyword evidence="8" id="KW-1185">Reference proteome</keyword>
<dbReference type="EMBL" id="WLZY01000017">
    <property type="protein sequence ID" value="NDL61052.1"/>
    <property type="molecule type" value="Genomic_DNA"/>
</dbReference>
<dbReference type="PROSITE" id="PS51898">
    <property type="entry name" value="TYR_RECOMBINASE"/>
    <property type="match status" value="1"/>
</dbReference>
<evidence type="ECO:0000256" key="3">
    <source>
        <dbReference type="PROSITE-ProRule" id="PRU01248"/>
    </source>
</evidence>
<evidence type="ECO:0000313" key="8">
    <source>
        <dbReference type="Proteomes" id="UP000460435"/>
    </source>
</evidence>
<dbReference type="InterPro" id="IPR044068">
    <property type="entry name" value="CB"/>
</dbReference>
<dbReference type="Gene3D" id="1.10.150.130">
    <property type="match status" value="1"/>
</dbReference>
<organism evidence="7 8">
    <name type="scientific">Phytoactinopolyspora mesophila</name>
    <dbReference type="NCBI Taxonomy" id="2650750"/>
    <lineage>
        <taxon>Bacteria</taxon>
        <taxon>Bacillati</taxon>
        <taxon>Actinomycetota</taxon>
        <taxon>Actinomycetes</taxon>
        <taxon>Jiangellales</taxon>
        <taxon>Jiangellaceae</taxon>
        <taxon>Phytoactinopolyspora</taxon>
    </lineage>
</organism>
<keyword evidence="2" id="KW-0233">DNA recombination</keyword>
<dbReference type="InterPro" id="IPR013762">
    <property type="entry name" value="Integrase-like_cat_sf"/>
</dbReference>
<reference evidence="7 8" key="1">
    <citation type="submission" date="2019-11" db="EMBL/GenBank/DDBJ databases">
        <authorList>
            <person name="Li X.-J."/>
            <person name="Feng X.-M."/>
        </authorList>
    </citation>
    <scope>NUCLEOTIDE SEQUENCE [LARGE SCALE GENOMIC DNA]</scope>
    <source>
        <strain evidence="7 8">XMNu-373</strain>
    </source>
</reference>
<evidence type="ECO:0000256" key="2">
    <source>
        <dbReference type="ARBA" id="ARBA00023172"/>
    </source>
</evidence>
<keyword evidence="1 3" id="KW-0238">DNA-binding</keyword>
<dbReference type="AlphaFoldDB" id="A0A7K3MDH8"/>
<dbReference type="Proteomes" id="UP000460435">
    <property type="component" value="Unassembled WGS sequence"/>
</dbReference>
<accession>A0A7K3MDH8</accession>
<comment type="caution">
    <text evidence="7">The sequence shown here is derived from an EMBL/GenBank/DDBJ whole genome shotgun (WGS) entry which is preliminary data.</text>
</comment>
<dbReference type="Pfam" id="PF00589">
    <property type="entry name" value="Phage_integrase"/>
    <property type="match status" value="1"/>
</dbReference>
<dbReference type="InterPro" id="IPR011010">
    <property type="entry name" value="DNA_brk_join_enz"/>
</dbReference>
<dbReference type="InterPro" id="IPR010998">
    <property type="entry name" value="Integrase_recombinase_N"/>
</dbReference>
<sequence>MSRRRAGSYRAETRYRDWDGEVRKVTATATSASAAKAALRQKLAQRGADPGHGHALNAESPVSTLAAAWLEDVQMRTDLAAGTKDVYRRELHSLVLPTFKNFLLREVTTGRVDRFLREQALRSYARARHSRVVLNLMFNFALRHDAVVRNPVAGTGRLKRVKQQPKALTPDDVAAVRRAAREWRIGRSLSGPKPDGQVRDLVEVMLGGGGRIGEALALRKCDVNDDVSPMHVTVAGTLIVVKGKPVFRQDHPKTSSSRRTVAVPEWTAEVIRCRLARIADKPDDHLLFFTRKGTPLAPYNARRTLRKMLADAGLEHLEITPHSFRRTGATTIARASDAETAAEFLGHGSPDVTKHHYIEEEPSIVNPAPARYWRRWLLTRTTIQTGRLEFRAGSRRRAAGRTSADTGADVGIADQEHQTDQTFDGRENQLRPTPQTHPAHRLNRLDATLRYTITKCAPKPTSVSVISGGPSEWEKWQAPSHGA</sequence>
<protein>
    <submittedName>
        <fullName evidence="7">Tyrosine-type recombinase/integrase</fullName>
    </submittedName>
</protein>
<dbReference type="Gene3D" id="1.10.443.10">
    <property type="entry name" value="Intergrase catalytic core"/>
    <property type="match status" value="1"/>
</dbReference>
<dbReference type="CDD" id="cd01189">
    <property type="entry name" value="INT_ICEBs1_C_like"/>
    <property type="match status" value="1"/>
</dbReference>
<dbReference type="PANTHER" id="PTHR30349">
    <property type="entry name" value="PHAGE INTEGRASE-RELATED"/>
    <property type="match status" value="1"/>
</dbReference>
<feature type="compositionally biased region" description="Low complexity" evidence="4">
    <location>
        <begin position="400"/>
        <end position="409"/>
    </location>
</feature>
<dbReference type="SUPFAM" id="SSF56349">
    <property type="entry name" value="DNA breaking-rejoining enzymes"/>
    <property type="match status" value="1"/>
</dbReference>
<feature type="region of interest" description="Disordered" evidence="4">
    <location>
        <begin position="461"/>
        <end position="483"/>
    </location>
</feature>
<dbReference type="GO" id="GO:0015074">
    <property type="term" value="P:DNA integration"/>
    <property type="evidence" value="ECO:0007669"/>
    <property type="project" value="InterPro"/>
</dbReference>
<dbReference type="PROSITE" id="PS51900">
    <property type="entry name" value="CB"/>
    <property type="match status" value="1"/>
</dbReference>
<dbReference type="RefSeq" id="WP_162453769.1">
    <property type="nucleotide sequence ID" value="NZ_WLZY01000017.1"/>
</dbReference>
<feature type="region of interest" description="Disordered" evidence="4">
    <location>
        <begin position="394"/>
        <end position="414"/>
    </location>
</feature>
<evidence type="ECO:0000313" key="7">
    <source>
        <dbReference type="EMBL" id="NDL61052.1"/>
    </source>
</evidence>
<evidence type="ECO:0000256" key="4">
    <source>
        <dbReference type="SAM" id="MobiDB-lite"/>
    </source>
</evidence>
<evidence type="ECO:0000259" key="6">
    <source>
        <dbReference type="PROSITE" id="PS51900"/>
    </source>
</evidence>
<dbReference type="InterPro" id="IPR002104">
    <property type="entry name" value="Integrase_catalytic"/>
</dbReference>
<proteinExistence type="predicted"/>
<dbReference type="GO" id="GO:0006310">
    <property type="term" value="P:DNA recombination"/>
    <property type="evidence" value="ECO:0007669"/>
    <property type="project" value="UniProtKB-KW"/>
</dbReference>
<dbReference type="InterPro" id="IPR050090">
    <property type="entry name" value="Tyrosine_recombinase_XerCD"/>
</dbReference>
<gene>
    <name evidence="7" type="ORF">F7O44_28685</name>
</gene>
<feature type="domain" description="Tyr recombinase" evidence="5">
    <location>
        <begin position="163"/>
        <end position="374"/>
    </location>
</feature>
<name>A0A7K3MDH8_9ACTN</name>
<evidence type="ECO:0000259" key="5">
    <source>
        <dbReference type="PROSITE" id="PS51898"/>
    </source>
</evidence>
<evidence type="ECO:0000256" key="1">
    <source>
        <dbReference type="ARBA" id="ARBA00023125"/>
    </source>
</evidence>